<accession>A0A834WT65</accession>
<protein>
    <submittedName>
        <fullName evidence="1">Uncharacterized protein</fullName>
    </submittedName>
</protein>
<evidence type="ECO:0000313" key="1">
    <source>
        <dbReference type="EMBL" id="KAF7831933.1"/>
    </source>
</evidence>
<comment type="caution">
    <text evidence="1">The sequence shown here is derived from an EMBL/GenBank/DDBJ whole genome shotgun (WGS) entry which is preliminary data.</text>
</comment>
<dbReference type="EMBL" id="JAAIUW010000005">
    <property type="protein sequence ID" value="KAF7831933.1"/>
    <property type="molecule type" value="Genomic_DNA"/>
</dbReference>
<gene>
    <name evidence="1" type="ORF">G2W53_014266</name>
</gene>
<organism evidence="1 2">
    <name type="scientific">Senna tora</name>
    <dbReference type="NCBI Taxonomy" id="362788"/>
    <lineage>
        <taxon>Eukaryota</taxon>
        <taxon>Viridiplantae</taxon>
        <taxon>Streptophyta</taxon>
        <taxon>Embryophyta</taxon>
        <taxon>Tracheophyta</taxon>
        <taxon>Spermatophyta</taxon>
        <taxon>Magnoliopsida</taxon>
        <taxon>eudicotyledons</taxon>
        <taxon>Gunneridae</taxon>
        <taxon>Pentapetalae</taxon>
        <taxon>rosids</taxon>
        <taxon>fabids</taxon>
        <taxon>Fabales</taxon>
        <taxon>Fabaceae</taxon>
        <taxon>Caesalpinioideae</taxon>
        <taxon>Cassia clade</taxon>
        <taxon>Senna</taxon>
    </lineage>
</organism>
<sequence>MTCDSGLIEKFTRFAKVKEEKDNGDDCNQVSAEIVDLISVDDGLYTHVQSKSAAISTMDARRLSFADNEVSPSSTHLVTCKRTSAEFAIAADGEVDLDDVSDIRLKKIKEENN</sequence>
<dbReference type="AlphaFoldDB" id="A0A834WT65"/>
<proteinExistence type="predicted"/>
<evidence type="ECO:0000313" key="2">
    <source>
        <dbReference type="Proteomes" id="UP000634136"/>
    </source>
</evidence>
<name>A0A834WT65_9FABA</name>
<reference evidence="1" key="1">
    <citation type="submission" date="2020-09" db="EMBL/GenBank/DDBJ databases">
        <title>Genome-Enabled Discovery of Anthraquinone Biosynthesis in Senna tora.</title>
        <authorList>
            <person name="Kang S.-H."/>
            <person name="Pandey R.P."/>
            <person name="Lee C.-M."/>
            <person name="Sim J.-S."/>
            <person name="Jeong J.-T."/>
            <person name="Choi B.-S."/>
            <person name="Jung M."/>
            <person name="Ginzburg D."/>
            <person name="Zhao K."/>
            <person name="Won S.Y."/>
            <person name="Oh T.-J."/>
            <person name="Yu Y."/>
            <person name="Kim N.-H."/>
            <person name="Lee O.R."/>
            <person name="Lee T.-H."/>
            <person name="Bashyal P."/>
            <person name="Kim T.-S."/>
            <person name="Lee W.-H."/>
            <person name="Kawkins C."/>
            <person name="Kim C.-K."/>
            <person name="Kim J.S."/>
            <person name="Ahn B.O."/>
            <person name="Rhee S.Y."/>
            <person name="Sohng J.K."/>
        </authorList>
    </citation>
    <scope>NUCLEOTIDE SEQUENCE</scope>
    <source>
        <tissue evidence="1">Leaf</tissue>
    </source>
</reference>
<keyword evidence="2" id="KW-1185">Reference proteome</keyword>
<dbReference type="Proteomes" id="UP000634136">
    <property type="component" value="Unassembled WGS sequence"/>
</dbReference>